<name>A0A916JJY9_9FLAO</name>
<feature type="transmembrane region" description="Helical" evidence="1">
    <location>
        <begin position="57"/>
        <end position="76"/>
    </location>
</feature>
<dbReference type="EMBL" id="OU015584">
    <property type="protein sequence ID" value="CAG5077565.1"/>
    <property type="molecule type" value="Genomic_DNA"/>
</dbReference>
<keyword evidence="3" id="KW-1185">Reference proteome</keyword>
<keyword evidence="1" id="KW-0812">Transmembrane</keyword>
<reference evidence="2" key="1">
    <citation type="submission" date="2021-04" db="EMBL/GenBank/DDBJ databases">
        <authorList>
            <person name="Rodrigo-Torres L."/>
            <person name="Arahal R. D."/>
            <person name="Lucena T."/>
        </authorList>
    </citation>
    <scope>NUCLEOTIDE SEQUENCE</scope>
    <source>
        <strain evidence="2">AS29M-1</strain>
    </source>
</reference>
<dbReference type="Proteomes" id="UP000683507">
    <property type="component" value="Chromosome"/>
</dbReference>
<organism evidence="2 3">
    <name type="scientific">Parvicella tangerina</name>
    <dbReference type="NCBI Taxonomy" id="2829795"/>
    <lineage>
        <taxon>Bacteria</taxon>
        <taxon>Pseudomonadati</taxon>
        <taxon>Bacteroidota</taxon>
        <taxon>Flavobacteriia</taxon>
        <taxon>Flavobacteriales</taxon>
        <taxon>Parvicellaceae</taxon>
        <taxon>Parvicella</taxon>
    </lineage>
</organism>
<keyword evidence="1" id="KW-1133">Transmembrane helix</keyword>
<evidence type="ECO:0000313" key="3">
    <source>
        <dbReference type="Proteomes" id="UP000683507"/>
    </source>
</evidence>
<gene>
    <name evidence="2" type="ORF">CRYO30217_00427</name>
</gene>
<feature type="transmembrane region" description="Helical" evidence="1">
    <location>
        <begin position="20"/>
        <end position="37"/>
    </location>
</feature>
<feature type="transmembrane region" description="Helical" evidence="1">
    <location>
        <begin position="166"/>
        <end position="189"/>
    </location>
</feature>
<sequence length="259" mass="30052">MAKYTPQFDAFTWVLRLDKTNVIIIWIVFALSLTPFGLDQAGLDKGITRTVSEPIEIANIILLILGFVITAIKDFYMYPLAETKRRRDLIDNSFGSQFSIRNSEEYYTNDEINPGIFKLGVNLFQNVFFTTNVSRKMRPKYLIKSGVFLMVFISMAIYGLNNSPAALPILQFMFSAYVLGDFIKLLLFVQRNERILENMQNFFSSDGQTDSVIMKNFTEYETNLAWGMILLDDKIFKRNNKRLEKEWQDIKVKYAIKNG</sequence>
<protein>
    <submittedName>
        <fullName evidence="2">Uncharacterized protein</fullName>
    </submittedName>
</protein>
<accession>A0A916JJY9</accession>
<proteinExistence type="predicted"/>
<keyword evidence="1" id="KW-0472">Membrane</keyword>
<evidence type="ECO:0000256" key="1">
    <source>
        <dbReference type="SAM" id="Phobius"/>
    </source>
</evidence>
<dbReference type="AlphaFoldDB" id="A0A916JJY9"/>
<dbReference type="RefSeq" id="WP_258540662.1">
    <property type="nucleotide sequence ID" value="NZ_OU015584.1"/>
</dbReference>
<dbReference type="KEGG" id="ptan:CRYO30217_00427"/>
<evidence type="ECO:0000313" key="2">
    <source>
        <dbReference type="EMBL" id="CAG5077565.1"/>
    </source>
</evidence>
<feature type="transmembrane region" description="Helical" evidence="1">
    <location>
        <begin position="141"/>
        <end position="160"/>
    </location>
</feature>